<sequence length="183" mass="19812">MNAAAWQGPPSGILGSPVPIQQFVARTAHAVVALQHVIAFREGCTLNLHLAARRGTLEESAWERLLGSLTGQHPYVTPADAALKFGVRFPDGSKATTIANAFRGWAHPTDRPDPPMLVETGSGSSSSDRSYEGDQQLWLWPLPPPEPFEFVIEWQSMGIDTTAITLDGSAIARAAEQALPYWP</sequence>
<name>A0ABP8DKT1_9ACTN</name>
<evidence type="ECO:0000313" key="2">
    <source>
        <dbReference type="EMBL" id="GAA4258414.1"/>
    </source>
</evidence>
<reference evidence="3" key="1">
    <citation type="journal article" date="2019" name="Int. J. Syst. Evol. Microbiol.">
        <title>The Global Catalogue of Microorganisms (GCM) 10K type strain sequencing project: providing services to taxonomists for standard genome sequencing and annotation.</title>
        <authorList>
            <consortium name="The Broad Institute Genomics Platform"/>
            <consortium name="The Broad Institute Genome Sequencing Center for Infectious Disease"/>
            <person name="Wu L."/>
            <person name="Ma J."/>
        </authorList>
    </citation>
    <scope>NUCLEOTIDE SEQUENCE [LARGE SCALE GENOMIC DNA]</scope>
    <source>
        <strain evidence="3">JCM 17441</strain>
    </source>
</reference>
<dbReference type="Proteomes" id="UP001500620">
    <property type="component" value="Unassembled WGS sequence"/>
</dbReference>
<evidence type="ECO:0000313" key="3">
    <source>
        <dbReference type="Proteomes" id="UP001500620"/>
    </source>
</evidence>
<gene>
    <name evidence="2" type="ORF">GCM10022255_078980</name>
</gene>
<keyword evidence="3" id="KW-1185">Reference proteome</keyword>
<dbReference type="EMBL" id="BAABAT010000031">
    <property type="protein sequence ID" value="GAA4258414.1"/>
    <property type="molecule type" value="Genomic_DNA"/>
</dbReference>
<proteinExistence type="predicted"/>
<accession>A0ABP8DKT1</accession>
<protein>
    <submittedName>
        <fullName evidence="2">Uncharacterized protein</fullName>
    </submittedName>
</protein>
<feature type="region of interest" description="Disordered" evidence="1">
    <location>
        <begin position="105"/>
        <end position="131"/>
    </location>
</feature>
<dbReference type="RefSeq" id="WP_345135332.1">
    <property type="nucleotide sequence ID" value="NZ_BAABAT010000031.1"/>
</dbReference>
<comment type="caution">
    <text evidence="2">The sequence shown here is derived from an EMBL/GenBank/DDBJ whole genome shotgun (WGS) entry which is preliminary data.</text>
</comment>
<organism evidence="2 3">
    <name type="scientific">Dactylosporangium darangshiense</name>
    <dbReference type="NCBI Taxonomy" id="579108"/>
    <lineage>
        <taxon>Bacteria</taxon>
        <taxon>Bacillati</taxon>
        <taxon>Actinomycetota</taxon>
        <taxon>Actinomycetes</taxon>
        <taxon>Micromonosporales</taxon>
        <taxon>Micromonosporaceae</taxon>
        <taxon>Dactylosporangium</taxon>
    </lineage>
</organism>
<evidence type="ECO:0000256" key="1">
    <source>
        <dbReference type="SAM" id="MobiDB-lite"/>
    </source>
</evidence>